<protein>
    <submittedName>
        <fullName evidence="5">HlyD family secretion protein</fullName>
    </submittedName>
</protein>
<reference evidence="5" key="1">
    <citation type="submission" date="2022-04" db="EMBL/GenBank/DDBJ databases">
        <title>Genomic mining of Alcaligenes faecalis D334 producing ectoin and derivatives.</title>
        <authorList>
            <person name="Doan V.T."/>
            <person name="Quach N.T."/>
            <person name="Vu T.-H.-N."/>
            <person name="Phi Q.-T."/>
        </authorList>
    </citation>
    <scope>NUCLEOTIDE SEQUENCE</scope>
    <source>
        <strain evidence="5">D334</strain>
    </source>
</reference>
<dbReference type="Gene3D" id="2.40.30.170">
    <property type="match status" value="1"/>
</dbReference>
<dbReference type="Pfam" id="PF25954">
    <property type="entry name" value="Beta-barrel_RND_2"/>
    <property type="match status" value="1"/>
</dbReference>
<evidence type="ECO:0000256" key="2">
    <source>
        <dbReference type="SAM" id="Phobius"/>
    </source>
</evidence>
<dbReference type="InterPro" id="IPR050739">
    <property type="entry name" value="MFP"/>
</dbReference>
<name>A0AAE9KPL0_ALCFA</name>
<accession>A0AAE9KPL0</accession>
<dbReference type="Gene3D" id="1.10.287.470">
    <property type="entry name" value="Helix hairpin bin"/>
    <property type="match status" value="1"/>
</dbReference>
<gene>
    <name evidence="5" type="ORF">MXF72_04930</name>
</gene>
<keyword evidence="2" id="KW-0472">Membrane</keyword>
<keyword evidence="2" id="KW-1133">Transmembrane helix</keyword>
<feature type="transmembrane region" description="Helical" evidence="2">
    <location>
        <begin position="7"/>
        <end position="26"/>
    </location>
</feature>
<dbReference type="SUPFAM" id="SSF111369">
    <property type="entry name" value="HlyD-like secretion proteins"/>
    <property type="match status" value="2"/>
</dbReference>
<dbReference type="Gene3D" id="2.40.50.100">
    <property type="match status" value="1"/>
</dbReference>
<dbReference type="InterPro" id="IPR058792">
    <property type="entry name" value="Beta-barrel_RND_2"/>
</dbReference>
<dbReference type="InterPro" id="IPR058625">
    <property type="entry name" value="MdtA-like_BSH"/>
</dbReference>
<evidence type="ECO:0000313" key="6">
    <source>
        <dbReference type="Proteomes" id="UP000830925"/>
    </source>
</evidence>
<evidence type="ECO:0000256" key="1">
    <source>
        <dbReference type="SAM" id="Coils"/>
    </source>
</evidence>
<dbReference type="EMBL" id="CP095873">
    <property type="protein sequence ID" value="UPL22429.1"/>
    <property type="molecule type" value="Genomic_DNA"/>
</dbReference>
<feature type="coiled-coil region" evidence="1">
    <location>
        <begin position="174"/>
        <end position="208"/>
    </location>
</feature>
<dbReference type="PANTHER" id="PTHR30386">
    <property type="entry name" value="MEMBRANE FUSION SUBUNIT OF EMRAB-TOLC MULTIDRUG EFFLUX PUMP"/>
    <property type="match status" value="1"/>
</dbReference>
<dbReference type="AlphaFoldDB" id="A0AAE9KPL0"/>
<keyword evidence="2" id="KW-0812">Transmembrane</keyword>
<proteinExistence type="predicted"/>
<dbReference type="Pfam" id="PF25917">
    <property type="entry name" value="BSH_RND"/>
    <property type="match status" value="1"/>
</dbReference>
<dbReference type="PANTHER" id="PTHR30386:SF24">
    <property type="entry name" value="MULTIDRUG RESISTANCE EFFLUX PUMP"/>
    <property type="match status" value="1"/>
</dbReference>
<evidence type="ECO:0000259" key="3">
    <source>
        <dbReference type="Pfam" id="PF25917"/>
    </source>
</evidence>
<sequence>MATQSRFRITAAALVIGALIAAFIVFNHPESNANTQSTDDAYIHADLTIVVPQVAGLITELNVADNQPIQAGQTLLRIDEHDLLIALDMAKAHVASAQASIASVNAQLNRQDSTIAQAQAAMSASQASLKLAQNNRQRFSNLARDGSGTLQAKQQAETEWQVQSAAYKRDQAGLHAAEQQSAVLKAEQEKAQAALLAAQAEQANAELKLSYAQISAPVAGIVTQRRARLGGYVHVGEPLLTLVPLDALYVEANFRETQLARVQIGQPVSLKVDALPGVELKGHVASLGPASGAVFSPLAARNATGNFTKIVQRLPVRIELDAGQDAVQKLRVGMSVRPSIDVSA</sequence>
<dbReference type="RefSeq" id="WP_247966549.1">
    <property type="nucleotide sequence ID" value="NZ_CP095873.1"/>
</dbReference>
<evidence type="ECO:0000259" key="4">
    <source>
        <dbReference type="Pfam" id="PF25954"/>
    </source>
</evidence>
<evidence type="ECO:0000313" key="5">
    <source>
        <dbReference type="EMBL" id="UPL22429.1"/>
    </source>
</evidence>
<organism evidence="5 6">
    <name type="scientific">Alcaligenes faecalis</name>
    <dbReference type="NCBI Taxonomy" id="511"/>
    <lineage>
        <taxon>Bacteria</taxon>
        <taxon>Pseudomonadati</taxon>
        <taxon>Pseudomonadota</taxon>
        <taxon>Betaproteobacteria</taxon>
        <taxon>Burkholderiales</taxon>
        <taxon>Alcaligenaceae</taxon>
        <taxon>Alcaligenes</taxon>
    </lineage>
</organism>
<keyword evidence="1" id="KW-0175">Coiled coil</keyword>
<dbReference type="Proteomes" id="UP000830925">
    <property type="component" value="Chromosome"/>
</dbReference>
<feature type="domain" description="Multidrug resistance protein MdtA-like barrel-sandwich hybrid" evidence="3">
    <location>
        <begin position="50"/>
        <end position="239"/>
    </location>
</feature>
<feature type="domain" description="CusB-like beta-barrel" evidence="4">
    <location>
        <begin position="250"/>
        <end position="290"/>
    </location>
</feature>